<proteinExistence type="predicted"/>
<dbReference type="Proteomes" id="UP001320544">
    <property type="component" value="Chromosome"/>
</dbReference>
<name>A0ABN6MHN4_9ACTN</name>
<dbReference type="SUPFAM" id="SSF46955">
    <property type="entry name" value="Putative DNA-binding domain"/>
    <property type="match status" value="1"/>
</dbReference>
<dbReference type="CDD" id="cd01106">
    <property type="entry name" value="HTH_TipAL-Mta"/>
    <property type="match status" value="1"/>
</dbReference>
<dbReference type="Pfam" id="PF13411">
    <property type="entry name" value="MerR_1"/>
    <property type="match status" value="1"/>
</dbReference>
<sequence length="258" mass="29158">MTDPAYLTVGDLARRVGVTVRTIQYYDQQGLLSPSAKGPQNQRLYTEENVQDLYRILTLKYLGLSLSEIKSGAGLFRDASAFHALADEKMDDIEKDFQELFKRLTTMRALLEASNNPGEVEWENMAATIERSQDDSQFFWRLTCISESGLTEATDEDIALRGQSVSKWHELIADTIRQMTENEALDSPGNRDLARRYLELDESQQTLSANQNFILMENISPHRGHAAGHYGEDGSFDELRQSVCDHLDAVVAAYQRAE</sequence>
<dbReference type="PANTHER" id="PTHR30204:SF90">
    <property type="entry name" value="HTH-TYPE TRANSCRIPTIONAL ACTIVATOR MTA"/>
    <property type="match status" value="1"/>
</dbReference>
<evidence type="ECO:0000256" key="1">
    <source>
        <dbReference type="ARBA" id="ARBA00023125"/>
    </source>
</evidence>
<dbReference type="SMART" id="SM00422">
    <property type="entry name" value="HTH_MERR"/>
    <property type="match status" value="1"/>
</dbReference>
<keyword evidence="4" id="KW-1185">Reference proteome</keyword>
<dbReference type="InterPro" id="IPR009061">
    <property type="entry name" value="DNA-bd_dom_put_sf"/>
</dbReference>
<dbReference type="PROSITE" id="PS50937">
    <property type="entry name" value="HTH_MERR_2"/>
    <property type="match status" value="1"/>
</dbReference>
<reference evidence="3 4" key="1">
    <citation type="submission" date="2022-01" db="EMBL/GenBank/DDBJ databases">
        <title>Novel bile acid biosynthetic pathways are enriched in the microbiome of centenarians.</title>
        <authorList>
            <person name="Sato Y."/>
            <person name="Atarashi K."/>
            <person name="Plichta R.D."/>
            <person name="Arai Y."/>
            <person name="Sasajima S."/>
            <person name="Kearney M.S."/>
            <person name="Suda W."/>
            <person name="Takeshita K."/>
            <person name="Sasaki T."/>
            <person name="Okamoto S."/>
            <person name="Skelly N.A."/>
            <person name="Okamura Y."/>
            <person name="Vlamakis H."/>
            <person name="Li Y."/>
            <person name="Tanoue T."/>
            <person name="Takei H."/>
            <person name="Nittono H."/>
            <person name="Narushima S."/>
            <person name="Irie J."/>
            <person name="Itoh H."/>
            <person name="Moriya K."/>
            <person name="Sugiura Y."/>
            <person name="Suematsu M."/>
            <person name="Moritoki N."/>
            <person name="Shibata S."/>
            <person name="Littman R.D."/>
            <person name="Fischbach A.M."/>
            <person name="Uwamino Y."/>
            <person name="Inoue T."/>
            <person name="Honda A."/>
            <person name="Hattori M."/>
            <person name="Murai T."/>
            <person name="Xavier J.R."/>
            <person name="Hirose N."/>
            <person name="Honda K."/>
        </authorList>
    </citation>
    <scope>NUCLEOTIDE SEQUENCE [LARGE SCALE GENOMIC DNA]</scope>
    <source>
        <strain evidence="3 4">CE91-St30</strain>
    </source>
</reference>
<evidence type="ECO:0000313" key="4">
    <source>
        <dbReference type="Proteomes" id="UP001320544"/>
    </source>
</evidence>
<dbReference type="PRINTS" id="PR00040">
    <property type="entry name" value="HTHMERR"/>
</dbReference>
<keyword evidence="1" id="KW-0238">DNA-binding</keyword>
<dbReference type="Gene3D" id="1.10.1660.10">
    <property type="match status" value="1"/>
</dbReference>
<dbReference type="InterPro" id="IPR000551">
    <property type="entry name" value="MerR-type_HTH_dom"/>
</dbReference>
<dbReference type="PANTHER" id="PTHR30204">
    <property type="entry name" value="REDOX-CYCLING DRUG-SENSING TRANSCRIPTIONAL ACTIVATOR SOXR"/>
    <property type="match status" value="1"/>
</dbReference>
<feature type="domain" description="HTH merR-type" evidence="2">
    <location>
        <begin position="6"/>
        <end position="75"/>
    </location>
</feature>
<dbReference type="InterPro" id="IPR047057">
    <property type="entry name" value="MerR_fam"/>
</dbReference>
<evidence type="ECO:0000259" key="2">
    <source>
        <dbReference type="PROSITE" id="PS50937"/>
    </source>
</evidence>
<gene>
    <name evidence="3" type="ORF">CE91St30_20610</name>
</gene>
<dbReference type="RefSeq" id="WP_102377795.1">
    <property type="nucleotide sequence ID" value="NZ_AP025564.1"/>
</dbReference>
<organism evidence="3 4">
    <name type="scientific">Raoultibacter timonensis</name>
    <dbReference type="NCBI Taxonomy" id="1907662"/>
    <lineage>
        <taxon>Bacteria</taxon>
        <taxon>Bacillati</taxon>
        <taxon>Actinomycetota</taxon>
        <taxon>Coriobacteriia</taxon>
        <taxon>Eggerthellales</taxon>
        <taxon>Eggerthellaceae</taxon>
        <taxon>Raoultibacter</taxon>
    </lineage>
</organism>
<protein>
    <submittedName>
        <fullName evidence="3">MerR family transcriptional regulator</fullName>
    </submittedName>
</protein>
<dbReference type="EMBL" id="AP025564">
    <property type="protein sequence ID" value="BDE96728.1"/>
    <property type="molecule type" value="Genomic_DNA"/>
</dbReference>
<evidence type="ECO:0000313" key="3">
    <source>
        <dbReference type="EMBL" id="BDE96728.1"/>
    </source>
</evidence>
<accession>A0ABN6MHN4</accession>